<evidence type="ECO:0000256" key="1">
    <source>
        <dbReference type="ARBA" id="ARBA00001974"/>
    </source>
</evidence>
<dbReference type="InterPro" id="IPR036250">
    <property type="entry name" value="AcylCo_DH-like_C"/>
</dbReference>
<evidence type="ECO:0000256" key="3">
    <source>
        <dbReference type="ARBA" id="ARBA00022630"/>
    </source>
</evidence>
<reference evidence="8 9" key="1">
    <citation type="submission" date="2017-05" db="EMBL/GenBank/DDBJ databases">
        <title>Complete and WGS of Bordetella genogroups.</title>
        <authorList>
            <person name="Spilker T."/>
            <person name="LiPuma J."/>
        </authorList>
    </citation>
    <scope>NUCLEOTIDE SEQUENCE [LARGE SCALE GENOMIC DNA]</scope>
    <source>
        <strain evidence="8 9">AU17610</strain>
    </source>
</reference>
<dbReference type="SUPFAM" id="SSF47203">
    <property type="entry name" value="Acyl-CoA dehydrogenase C-terminal domain-like"/>
    <property type="match status" value="1"/>
</dbReference>
<evidence type="ECO:0000259" key="6">
    <source>
        <dbReference type="Pfam" id="PF00441"/>
    </source>
</evidence>
<dbReference type="Pfam" id="PF00441">
    <property type="entry name" value="Acyl-CoA_dh_1"/>
    <property type="match status" value="1"/>
</dbReference>
<dbReference type="Gene3D" id="2.40.110.10">
    <property type="entry name" value="Butyryl-CoA Dehydrogenase, subunit A, domain 2"/>
    <property type="match status" value="1"/>
</dbReference>
<dbReference type="GO" id="GO:0003995">
    <property type="term" value="F:acyl-CoA dehydrogenase activity"/>
    <property type="evidence" value="ECO:0007669"/>
    <property type="project" value="TreeGrafter"/>
</dbReference>
<evidence type="ECO:0000259" key="7">
    <source>
        <dbReference type="Pfam" id="PF02771"/>
    </source>
</evidence>
<dbReference type="InterPro" id="IPR046373">
    <property type="entry name" value="Acyl-CoA_Oxase/DH_mid-dom_sf"/>
</dbReference>
<dbReference type="GO" id="GO:0050660">
    <property type="term" value="F:flavin adenine dinucleotide binding"/>
    <property type="evidence" value="ECO:0007669"/>
    <property type="project" value="InterPro"/>
</dbReference>
<dbReference type="InterPro" id="IPR009075">
    <property type="entry name" value="AcylCo_DH/oxidase_C"/>
</dbReference>
<dbReference type="EMBL" id="NEVL01000002">
    <property type="protein sequence ID" value="OZI39497.1"/>
    <property type="molecule type" value="Genomic_DNA"/>
</dbReference>
<comment type="cofactor">
    <cofactor evidence="1">
        <name>FAD</name>
        <dbReference type="ChEBI" id="CHEBI:57692"/>
    </cofactor>
</comment>
<feature type="domain" description="Acyl-CoA dehydrogenase/oxidase N-terminal" evidence="7">
    <location>
        <begin position="6"/>
        <end position="119"/>
    </location>
</feature>
<dbReference type="AlphaFoldDB" id="A0A261SR63"/>
<dbReference type="OrthoDB" id="9770681at2"/>
<keyword evidence="5" id="KW-0560">Oxidoreductase</keyword>
<evidence type="ECO:0000256" key="4">
    <source>
        <dbReference type="ARBA" id="ARBA00022827"/>
    </source>
</evidence>
<name>A0A261SR63_9BORD</name>
<accession>A0A261SR63</accession>
<evidence type="ECO:0000256" key="5">
    <source>
        <dbReference type="ARBA" id="ARBA00023002"/>
    </source>
</evidence>
<organism evidence="8 9">
    <name type="scientific">Bordetella genomosp. 1</name>
    <dbReference type="NCBI Taxonomy" id="1395607"/>
    <lineage>
        <taxon>Bacteria</taxon>
        <taxon>Pseudomonadati</taxon>
        <taxon>Pseudomonadota</taxon>
        <taxon>Betaproteobacteria</taxon>
        <taxon>Burkholderiales</taxon>
        <taxon>Alcaligenaceae</taxon>
        <taxon>Bordetella</taxon>
    </lineage>
</organism>
<gene>
    <name evidence="8" type="ORF">CEG14_08260</name>
</gene>
<dbReference type="Gene3D" id="1.10.540.10">
    <property type="entry name" value="Acyl-CoA dehydrogenase/oxidase, N-terminal domain"/>
    <property type="match status" value="1"/>
</dbReference>
<dbReference type="RefSeq" id="WP_094825864.1">
    <property type="nucleotide sequence ID" value="NZ_NEVL01000002.1"/>
</dbReference>
<dbReference type="Gene3D" id="1.20.140.10">
    <property type="entry name" value="Butyryl-CoA Dehydrogenase, subunit A, domain 3"/>
    <property type="match status" value="1"/>
</dbReference>
<feature type="domain" description="Acyl-CoA dehydrogenase/oxidase C-terminal" evidence="6">
    <location>
        <begin position="219"/>
        <end position="368"/>
    </location>
</feature>
<evidence type="ECO:0000313" key="9">
    <source>
        <dbReference type="Proteomes" id="UP000217005"/>
    </source>
</evidence>
<comment type="caution">
    <text evidence="8">The sequence shown here is derived from an EMBL/GenBank/DDBJ whole genome shotgun (WGS) entry which is preliminary data.</text>
</comment>
<proteinExistence type="inferred from homology"/>
<sequence>MDFTYSDEQRMLADSLRRLLDDQWTFARRRQRRIAPAPDPALWRALAELGVLGLCLPPEAGGFGEPPASLLPVHRELGRALVDEPVIPVVMAATALQACADLAGAALAQDWLPRLAAGEARLALAYQEPGRRYATQADGCRAEERDGGWRVRGEKHLVWHGGAAEAWLVNAVTQAGEQVLLWVPVTDGAAQRLDTPTLDGQRCARLRFADAPARLLAHGAGAEAALERALQWGTAALCAHAAGAMERLLEITAEYLRTRHQFGQPLAAFQALQHRVADMLVACEMALSMAYVAAAALAEDEPRERRRLLAQAKLQVGRHARQLAQAAVQLHGGMGMTDELEVGDYFKRLTAVDLLLGDSATQLGLLAALADEAALDAAQVPA</sequence>
<comment type="similarity">
    <text evidence="2">Belongs to the acyl-CoA dehydrogenase family.</text>
</comment>
<dbReference type="InterPro" id="IPR009100">
    <property type="entry name" value="AcylCoA_DH/oxidase_NM_dom_sf"/>
</dbReference>
<dbReference type="Proteomes" id="UP000217005">
    <property type="component" value="Unassembled WGS sequence"/>
</dbReference>
<evidence type="ECO:0000256" key="2">
    <source>
        <dbReference type="ARBA" id="ARBA00009347"/>
    </source>
</evidence>
<dbReference type="PANTHER" id="PTHR43884:SF20">
    <property type="entry name" value="ACYL-COA DEHYDROGENASE FADE28"/>
    <property type="match status" value="1"/>
</dbReference>
<keyword evidence="4" id="KW-0274">FAD</keyword>
<dbReference type="InterPro" id="IPR013786">
    <property type="entry name" value="AcylCoA_DH/ox_N"/>
</dbReference>
<evidence type="ECO:0000313" key="8">
    <source>
        <dbReference type="EMBL" id="OZI39497.1"/>
    </source>
</evidence>
<dbReference type="SUPFAM" id="SSF56645">
    <property type="entry name" value="Acyl-CoA dehydrogenase NM domain-like"/>
    <property type="match status" value="1"/>
</dbReference>
<dbReference type="PANTHER" id="PTHR43884">
    <property type="entry name" value="ACYL-COA DEHYDROGENASE"/>
    <property type="match status" value="1"/>
</dbReference>
<dbReference type="InterPro" id="IPR037069">
    <property type="entry name" value="AcylCoA_DH/ox_N_sf"/>
</dbReference>
<dbReference type="CDD" id="cd00567">
    <property type="entry name" value="ACAD"/>
    <property type="match status" value="1"/>
</dbReference>
<protein>
    <submittedName>
        <fullName evidence="8">Acyl-CoA dehydrogenase</fullName>
    </submittedName>
</protein>
<keyword evidence="3" id="KW-0285">Flavoprotein</keyword>
<dbReference type="Pfam" id="PF02771">
    <property type="entry name" value="Acyl-CoA_dh_N"/>
    <property type="match status" value="1"/>
</dbReference>